<dbReference type="InterPro" id="IPR003395">
    <property type="entry name" value="RecF/RecN/SMC_N"/>
</dbReference>
<feature type="domain" description="RecF/RecN/SMC N-terminal" evidence="11">
    <location>
        <begin position="7"/>
        <end position="499"/>
    </location>
</feature>
<keyword evidence="4" id="KW-0547">Nucleotide-binding</keyword>
<name>A0A9D1W3X0_9FIRM</name>
<evidence type="ECO:0000313" key="12">
    <source>
        <dbReference type="EMBL" id="HIX52124.1"/>
    </source>
</evidence>
<dbReference type="GO" id="GO:0005524">
    <property type="term" value="F:ATP binding"/>
    <property type="evidence" value="ECO:0007669"/>
    <property type="project" value="UniProtKB-KW"/>
</dbReference>
<dbReference type="GO" id="GO:0009432">
    <property type="term" value="P:SOS response"/>
    <property type="evidence" value="ECO:0007669"/>
    <property type="project" value="TreeGrafter"/>
</dbReference>
<evidence type="ECO:0000256" key="3">
    <source>
        <dbReference type="ARBA" id="ARBA00021315"/>
    </source>
</evidence>
<comment type="similarity">
    <text evidence="2 9">Belongs to the RecN family.</text>
</comment>
<keyword evidence="7 9" id="KW-0234">DNA repair</keyword>
<evidence type="ECO:0000256" key="6">
    <source>
        <dbReference type="ARBA" id="ARBA00022840"/>
    </source>
</evidence>
<dbReference type="EMBL" id="DXEU01000084">
    <property type="protein sequence ID" value="HIX52124.1"/>
    <property type="molecule type" value="Genomic_DNA"/>
</dbReference>
<dbReference type="PIRSF" id="PIRSF003128">
    <property type="entry name" value="RecN"/>
    <property type="match status" value="1"/>
</dbReference>
<organism evidence="12 13">
    <name type="scientific">Candidatus Lachnoclostridium stercoripullorum</name>
    <dbReference type="NCBI Taxonomy" id="2838635"/>
    <lineage>
        <taxon>Bacteria</taxon>
        <taxon>Bacillati</taxon>
        <taxon>Bacillota</taxon>
        <taxon>Clostridia</taxon>
        <taxon>Lachnospirales</taxon>
        <taxon>Lachnospiraceae</taxon>
    </lineage>
</organism>
<evidence type="ECO:0000256" key="7">
    <source>
        <dbReference type="ARBA" id="ARBA00023204"/>
    </source>
</evidence>
<dbReference type="InterPro" id="IPR027417">
    <property type="entry name" value="P-loop_NTPase"/>
</dbReference>
<dbReference type="GO" id="GO:0006310">
    <property type="term" value="P:DNA recombination"/>
    <property type="evidence" value="ECO:0007669"/>
    <property type="project" value="InterPro"/>
</dbReference>
<comment type="function">
    <text evidence="1 9">May be involved in recombinational repair of damaged DNA.</text>
</comment>
<dbReference type="AlphaFoldDB" id="A0A9D1W3X0"/>
<proteinExistence type="inferred from homology"/>
<keyword evidence="5 9" id="KW-0227">DNA damage</keyword>
<reference evidence="12" key="2">
    <citation type="submission" date="2021-04" db="EMBL/GenBank/DDBJ databases">
        <authorList>
            <person name="Gilroy R."/>
        </authorList>
    </citation>
    <scope>NUCLEOTIDE SEQUENCE</scope>
    <source>
        <strain evidence="12">ChiGjej4B4-12881</strain>
    </source>
</reference>
<evidence type="ECO:0000256" key="2">
    <source>
        <dbReference type="ARBA" id="ARBA00009441"/>
    </source>
</evidence>
<evidence type="ECO:0000313" key="13">
    <source>
        <dbReference type="Proteomes" id="UP000886780"/>
    </source>
</evidence>
<dbReference type="PANTHER" id="PTHR11059">
    <property type="entry name" value="DNA REPAIR PROTEIN RECN"/>
    <property type="match status" value="1"/>
</dbReference>
<accession>A0A9D1W3X0</accession>
<gene>
    <name evidence="12" type="primary">recN</name>
    <name evidence="12" type="ORF">IAA28_04905</name>
</gene>
<dbReference type="PANTHER" id="PTHR11059:SF0">
    <property type="entry name" value="DNA REPAIR PROTEIN RECN"/>
    <property type="match status" value="1"/>
</dbReference>
<dbReference type="CDD" id="cd03241">
    <property type="entry name" value="ABC_RecN"/>
    <property type="match status" value="2"/>
</dbReference>
<evidence type="ECO:0000256" key="10">
    <source>
        <dbReference type="SAM" id="Coils"/>
    </source>
</evidence>
<dbReference type="Pfam" id="PF02463">
    <property type="entry name" value="SMC_N"/>
    <property type="match status" value="1"/>
</dbReference>
<dbReference type="NCBIfam" id="TIGR00634">
    <property type="entry name" value="recN"/>
    <property type="match status" value="1"/>
</dbReference>
<dbReference type="Proteomes" id="UP000886780">
    <property type="component" value="Unassembled WGS sequence"/>
</dbReference>
<evidence type="ECO:0000256" key="5">
    <source>
        <dbReference type="ARBA" id="ARBA00022763"/>
    </source>
</evidence>
<evidence type="ECO:0000256" key="9">
    <source>
        <dbReference type="PIRNR" id="PIRNR003128"/>
    </source>
</evidence>
<protein>
    <recommendedName>
        <fullName evidence="3 9">DNA repair protein RecN</fullName>
    </recommendedName>
    <alternativeName>
        <fullName evidence="8 9">Recombination protein N</fullName>
    </alternativeName>
</protein>
<keyword evidence="6" id="KW-0067">ATP-binding</keyword>
<keyword evidence="10" id="KW-0175">Coiled coil</keyword>
<dbReference type="GO" id="GO:0043590">
    <property type="term" value="C:bacterial nucleoid"/>
    <property type="evidence" value="ECO:0007669"/>
    <property type="project" value="TreeGrafter"/>
</dbReference>
<evidence type="ECO:0000256" key="8">
    <source>
        <dbReference type="ARBA" id="ARBA00033408"/>
    </source>
</evidence>
<dbReference type="Gene3D" id="3.40.50.300">
    <property type="entry name" value="P-loop containing nucleotide triphosphate hydrolases"/>
    <property type="match status" value="2"/>
</dbReference>
<reference evidence="12" key="1">
    <citation type="journal article" date="2021" name="PeerJ">
        <title>Extensive microbial diversity within the chicken gut microbiome revealed by metagenomics and culture.</title>
        <authorList>
            <person name="Gilroy R."/>
            <person name="Ravi A."/>
            <person name="Getino M."/>
            <person name="Pursley I."/>
            <person name="Horton D.L."/>
            <person name="Alikhan N.F."/>
            <person name="Baker D."/>
            <person name="Gharbi K."/>
            <person name="Hall N."/>
            <person name="Watson M."/>
            <person name="Adriaenssens E.M."/>
            <person name="Foster-Nyarko E."/>
            <person name="Jarju S."/>
            <person name="Secka A."/>
            <person name="Antonio M."/>
            <person name="Oren A."/>
            <person name="Chaudhuri R.R."/>
            <person name="La Ragione R."/>
            <person name="Hildebrand F."/>
            <person name="Pallen M.J."/>
        </authorList>
    </citation>
    <scope>NUCLEOTIDE SEQUENCE</scope>
    <source>
        <strain evidence="12">ChiGjej4B4-12881</strain>
    </source>
</reference>
<evidence type="ECO:0000256" key="1">
    <source>
        <dbReference type="ARBA" id="ARBA00003618"/>
    </source>
</evidence>
<sequence>MLLELHVRNLALIERADVEFGEGLNILTGETGSGKSIFMGSVNMALGGKVPRDMVRKGAEYAYIELIFSVDRDKAAILREMGVSPDEDGTLIISRKILPSRSVSRINDETVTLGRLREITGLLLDIHGQHEHQSLLYKSKHLEILDSFAGAERLERRLGEEYRRYCGLAEAAESFCADEETRRRETDFLRFEVDEIEAAALKPGEEEELNRSYRRFMGSRKIVEALSAAYQAVTAVDVGEARKGVERAAEYEEELEKLKDQLFDAEAILSDVAHEISSYLDNMVFDEEEFHRVEERLDVIHGLEAKYGPDEEAVARALEERKKRLLELENYDLLKQRAERELEESRERLERLCGELSDLRRRAAGGLAERIRESLLDLNFLDVEFEIAFRRLEKYTAHGYDEVEFMISTNPGESAKPLGMVASGGELSRIMLAIKTVLADTDQIPTLIFDEIDTGISGRTAQKVSEKLAVISGSRQVICITHLPQIAAMADFHFEMAKEPKDAKTVTTIRRLDGEQEIVELARLLGGAEITGAVLQNAREMKALAEQTRGRAREKARSRESGNN</sequence>
<evidence type="ECO:0000256" key="4">
    <source>
        <dbReference type="ARBA" id="ARBA00022741"/>
    </source>
</evidence>
<dbReference type="GO" id="GO:0006281">
    <property type="term" value="P:DNA repair"/>
    <property type="evidence" value="ECO:0007669"/>
    <property type="project" value="UniProtKB-KW"/>
</dbReference>
<comment type="caution">
    <text evidence="12">The sequence shown here is derived from an EMBL/GenBank/DDBJ whole genome shotgun (WGS) entry which is preliminary data.</text>
</comment>
<feature type="coiled-coil region" evidence="10">
    <location>
        <begin position="241"/>
        <end position="275"/>
    </location>
</feature>
<dbReference type="SUPFAM" id="SSF52540">
    <property type="entry name" value="P-loop containing nucleoside triphosphate hydrolases"/>
    <property type="match status" value="1"/>
</dbReference>
<feature type="coiled-coil region" evidence="10">
    <location>
        <begin position="328"/>
        <end position="362"/>
    </location>
</feature>
<dbReference type="InterPro" id="IPR004604">
    <property type="entry name" value="DNA_recomb/repair_RecN"/>
</dbReference>
<evidence type="ECO:0000259" key="11">
    <source>
        <dbReference type="Pfam" id="PF02463"/>
    </source>
</evidence>